<dbReference type="SUPFAM" id="SSF50341">
    <property type="entry name" value="CheW-like"/>
    <property type="match status" value="1"/>
</dbReference>
<protein>
    <submittedName>
        <fullName evidence="1">Chemotaxis protein CheW</fullName>
    </submittedName>
</protein>
<dbReference type="PANTHER" id="PTHR22617:SF43">
    <property type="entry name" value="PROTEIN PILI"/>
    <property type="match status" value="1"/>
</dbReference>
<organism evidence="1 2">
    <name type="scientific">Clostridium felsineum</name>
    <dbReference type="NCBI Taxonomy" id="36839"/>
    <lineage>
        <taxon>Bacteria</taxon>
        <taxon>Bacillati</taxon>
        <taxon>Bacillota</taxon>
        <taxon>Clostridia</taxon>
        <taxon>Eubacteriales</taxon>
        <taxon>Clostridiaceae</taxon>
        <taxon>Clostridium</taxon>
    </lineage>
</organism>
<dbReference type="PROSITE" id="PS50851">
    <property type="entry name" value="CHEW"/>
    <property type="match status" value="1"/>
</dbReference>
<evidence type="ECO:0000313" key="2">
    <source>
        <dbReference type="Proteomes" id="UP000190951"/>
    </source>
</evidence>
<evidence type="ECO:0000313" key="1">
    <source>
        <dbReference type="EMBL" id="URZ09636.1"/>
    </source>
</evidence>
<dbReference type="InterPro" id="IPR039315">
    <property type="entry name" value="CheW"/>
</dbReference>
<dbReference type="Pfam" id="PF01584">
    <property type="entry name" value="CheW"/>
    <property type="match status" value="1"/>
</dbReference>
<dbReference type="KEGG" id="crw:CROST_003170"/>
<proteinExistence type="predicted"/>
<dbReference type="RefSeq" id="WP_077833253.1">
    <property type="nucleotide sequence ID" value="NZ_CP096983.1"/>
</dbReference>
<dbReference type="InterPro" id="IPR036061">
    <property type="entry name" value="CheW-like_dom_sf"/>
</dbReference>
<dbReference type="AlphaFoldDB" id="A0A1S8MBN3"/>
<reference evidence="1 2" key="1">
    <citation type="submission" date="2022-04" db="EMBL/GenBank/DDBJ databases">
        <title>Genome sequence of C. roseum typestrain.</title>
        <authorList>
            <person name="Poehlein A."/>
            <person name="Schoch T."/>
            <person name="Duerre P."/>
            <person name="Daniel R."/>
        </authorList>
    </citation>
    <scope>NUCLEOTIDE SEQUENCE [LARGE SCALE GENOMIC DNA]</scope>
    <source>
        <strain evidence="1 2">DSM 7320</strain>
    </source>
</reference>
<dbReference type="GO" id="GO:0006935">
    <property type="term" value="P:chemotaxis"/>
    <property type="evidence" value="ECO:0007669"/>
    <property type="project" value="InterPro"/>
</dbReference>
<dbReference type="InterPro" id="IPR002545">
    <property type="entry name" value="CheW-lke_dom"/>
</dbReference>
<dbReference type="Gene3D" id="2.40.50.180">
    <property type="entry name" value="CheA-289, Domain 4"/>
    <property type="match status" value="1"/>
</dbReference>
<dbReference type="STRING" id="84029.CROST_27170"/>
<accession>A0A1S8MBN3</accession>
<dbReference type="SMART" id="SM00260">
    <property type="entry name" value="CheW"/>
    <property type="match status" value="1"/>
</dbReference>
<name>A0A1S8MBN3_9CLOT</name>
<dbReference type="GO" id="GO:0005829">
    <property type="term" value="C:cytosol"/>
    <property type="evidence" value="ECO:0007669"/>
    <property type="project" value="TreeGrafter"/>
</dbReference>
<dbReference type="EMBL" id="CP096983">
    <property type="protein sequence ID" value="URZ09636.1"/>
    <property type="molecule type" value="Genomic_DNA"/>
</dbReference>
<dbReference type="GO" id="GO:0007165">
    <property type="term" value="P:signal transduction"/>
    <property type="evidence" value="ECO:0007669"/>
    <property type="project" value="InterPro"/>
</dbReference>
<keyword evidence="2" id="KW-1185">Reference proteome</keyword>
<dbReference type="Gene3D" id="2.30.30.40">
    <property type="entry name" value="SH3 Domains"/>
    <property type="match status" value="1"/>
</dbReference>
<gene>
    <name evidence="1" type="primary">cheW_1</name>
    <name evidence="1" type="ORF">CROST_003170</name>
</gene>
<dbReference type="PANTHER" id="PTHR22617">
    <property type="entry name" value="CHEMOTAXIS SENSOR HISTIDINE KINASE-RELATED"/>
    <property type="match status" value="1"/>
</dbReference>
<dbReference type="Proteomes" id="UP000190951">
    <property type="component" value="Chromosome"/>
</dbReference>
<sequence>MSEFEGSILNKEDTQNGKFLIFNTDGEQYGIEIKHVIEIIGISPISEIPELPKYIRGVINLRGKVIPVIDIRLRFNKSFKEYNDRTCIVIIEVEDMLIGVIVDKVLEVLRIKEEEIMEPPEISRDKKGYIKAIGKSHNEINFILDCERLISSEEIKKLSSKNGVREDN</sequence>